<feature type="domain" description="Knr4/Smi1-like" evidence="1">
    <location>
        <begin position="21"/>
        <end position="146"/>
    </location>
</feature>
<reference evidence="3" key="1">
    <citation type="journal article" date="2019" name="Int. J. Syst. Evol. Microbiol.">
        <title>The Global Catalogue of Microorganisms (GCM) 10K type strain sequencing project: providing services to taxonomists for standard genome sequencing and annotation.</title>
        <authorList>
            <consortium name="The Broad Institute Genomics Platform"/>
            <consortium name="The Broad Institute Genome Sequencing Center for Infectious Disease"/>
            <person name="Wu L."/>
            <person name="Ma J."/>
        </authorList>
    </citation>
    <scope>NUCLEOTIDE SEQUENCE [LARGE SCALE GENOMIC DNA]</scope>
    <source>
        <strain evidence="3">CGMCC 4.1622</strain>
    </source>
</reference>
<sequence>MTALDTLRKRLGEPEHSWGRPTPELWHASEAHLGMGLPSDFKAFLDLYGPGAVDGYLHLDRPLDGSPEEAERLWDRGWHRDWHRNPELYPWPFHPDQGGLINWGSDEHSNSYFFLPLEPDPDDWRIVIAGEEGEWFETGGGFTDFVLRCFDRLDRPPFLDPVWPDRRDARFHPRPAPTCGSIERQFG</sequence>
<protein>
    <submittedName>
        <fullName evidence="2">SMI1/KNR4 family protein</fullName>
    </submittedName>
</protein>
<keyword evidence="3" id="KW-1185">Reference proteome</keyword>
<gene>
    <name evidence="2" type="ORF">ACFPZF_18530</name>
</gene>
<dbReference type="InterPro" id="IPR018958">
    <property type="entry name" value="Knr4/Smi1-like_dom"/>
</dbReference>
<organism evidence="2 3">
    <name type="scientific">Kitasatospora cinereorecta</name>
    <dbReference type="NCBI Taxonomy" id="285560"/>
    <lineage>
        <taxon>Bacteria</taxon>
        <taxon>Bacillati</taxon>
        <taxon>Actinomycetota</taxon>
        <taxon>Actinomycetes</taxon>
        <taxon>Kitasatosporales</taxon>
        <taxon>Streptomycetaceae</taxon>
        <taxon>Kitasatospora</taxon>
    </lineage>
</organism>
<evidence type="ECO:0000259" key="1">
    <source>
        <dbReference type="Pfam" id="PF09346"/>
    </source>
</evidence>
<evidence type="ECO:0000313" key="3">
    <source>
        <dbReference type="Proteomes" id="UP001596066"/>
    </source>
</evidence>
<proteinExistence type="predicted"/>
<dbReference type="RefSeq" id="WP_346141316.1">
    <property type="nucleotide sequence ID" value="NZ_BAAAUA010000004.1"/>
</dbReference>
<dbReference type="InterPro" id="IPR037883">
    <property type="entry name" value="Knr4/Smi1-like_sf"/>
</dbReference>
<dbReference type="Pfam" id="PF09346">
    <property type="entry name" value="SMI1_KNR4"/>
    <property type="match status" value="1"/>
</dbReference>
<evidence type="ECO:0000313" key="2">
    <source>
        <dbReference type="EMBL" id="MFC5643348.1"/>
    </source>
</evidence>
<dbReference type="SUPFAM" id="SSF160631">
    <property type="entry name" value="SMI1/KNR4-like"/>
    <property type="match status" value="1"/>
</dbReference>
<accession>A0ABW0VBU6</accession>
<name>A0ABW0VBU6_9ACTN</name>
<dbReference type="EMBL" id="JBHSOC010000030">
    <property type="protein sequence ID" value="MFC5643348.1"/>
    <property type="molecule type" value="Genomic_DNA"/>
</dbReference>
<dbReference type="Proteomes" id="UP001596066">
    <property type="component" value="Unassembled WGS sequence"/>
</dbReference>
<comment type="caution">
    <text evidence="2">The sequence shown here is derived from an EMBL/GenBank/DDBJ whole genome shotgun (WGS) entry which is preliminary data.</text>
</comment>